<keyword evidence="3" id="KW-1185">Reference proteome</keyword>
<evidence type="ECO:0008006" key="4">
    <source>
        <dbReference type="Google" id="ProtNLM"/>
    </source>
</evidence>
<name>A0A4Y3TR84_9PROT</name>
<comment type="caution">
    <text evidence="2">The sequence shown here is derived from an EMBL/GenBank/DDBJ whole genome shotgun (WGS) entry which is preliminary data.</text>
</comment>
<evidence type="ECO:0000313" key="3">
    <source>
        <dbReference type="Proteomes" id="UP000317730"/>
    </source>
</evidence>
<feature type="signal peptide" evidence="1">
    <location>
        <begin position="1"/>
        <end position="39"/>
    </location>
</feature>
<evidence type="ECO:0000256" key="1">
    <source>
        <dbReference type="SAM" id="SignalP"/>
    </source>
</evidence>
<feature type="chain" id="PRO_5021347397" description="Lipoprotein" evidence="1">
    <location>
        <begin position="40"/>
        <end position="239"/>
    </location>
</feature>
<dbReference type="EMBL" id="BJMV01000001">
    <property type="protein sequence ID" value="GEB84288.1"/>
    <property type="molecule type" value="Genomic_DNA"/>
</dbReference>
<keyword evidence="1" id="KW-0732">Signal</keyword>
<evidence type="ECO:0000313" key="2">
    <source>
        <dbReference type="EMBL" id="GEB84288.1"/>
    </source>
</evidence>
<proteinExistence type="predicted"/>
<organism evidence="2 3">
    <name type="scientific">Acetobacter peroxydans</name>
    <dbReference type="NCBI Taxonomy" id="104098"/>
    <lineage>
        <taxon>Bacteria</taxon>
        <taxon>Pseudomonadati</taxon>
        <taxon>Pseudomonadota</taxon>
        <taxon>Alphaproteobacteria</taxon>
        <taxon>Acetobacterales</taxon>
        <taxon>Acetobacteraceae</taxon>
        <taxon>Acetobacter</taxon>
    </lineage>
</organism>
<sequence length="239" mass="25931">MAGLPPRSAPFTAPKGGLARTLRRSAPLLVMLAALSACASPERKAYNAALERARTDPGLCEPERYSASGAYQPLISQAWQKAHSTAGADAQNNAIPEGTTPVMTVSNLAPTPAVNIPPYSQRACHMTVQAPGQAPETGFLTVVYYTHNGKVDTSLARWNSDSFISQYYDELKAKLRSGVDMNNPTLKACMEHYPAIDPKSIAPAMQQAAVSLRAMLVRRCLANHAALQNLYQDMYFIHR</sequence>
<dbReference type="AlphaFoldDB" id="A0A4Y3TR84"/>
<gene>
    <name evidence="2" type="ORF">APE01nite_00850</name>
</gene>
<dbReference type="OrthoDB" id="7222610at2"/>
<protein>
    <recommendedName>
        <fullName evidence="4">Lipoprotein</fullName>
    </recommendedName>
</protein>
<dbReference type="RefSeq" id="WP_141374257.1">
    <property type="nucleotide sequence ID" value="NZ_BAPL01000016.1"/>
</dbReference>
<accession>A0A4Y3TR84</accession>
<dbReference type="Proteomes" id="UP000317730">
    <property type="component" value="Unassembled WGS sequence"/>
</dbReference>
<reference evidence="2 3" key="1">
    <citation type="submission" date="2019-06" db="EMBL/GenBank/DDBJ databases">
        <title>Whole genome shotgun sequence of Acetobacter peroxydans NBRC 13755.</title>
        <authorList>
            <person name="Hosoyama A."/>
            <person name="Uohara A."/>
            <person name="Ohji S."/>
            <person name="Ichikawa N."/>
        </authorList>
    </citation>
    <scope>NUCLEOTIDE SEQUENCE [LARGE SCALE GENOMIC DNA]</scope>
    <source>
        <strain evidence="2 3">NBRC 13755</strain>
    </source>
</reference>